<evidence type="ECO:0000256" key="1">
    <source>
        <dbReference type="SAM" id="SignalP"/>
    </source>
</evidence>
<comment type="caution">
    <text evidence="2">The sequence shown here is derived from an EMBL/GenBank/DDBJ whole genome shotgun (WGS) entry which is preliminary data.</text>
</comment>
<evidence type="ECO:0008006" key="4">
    <source>
        <dbReference type="Google" id="ProtNLM"/>
    </source>
</evidence>
<protein>
    <recommendedName>
        <fullName evidence="4">G-patch domain-containing protein</fullName>
    </recommendedName>
</protein>
<dbReference type="Proteomes" id="UP000268313">
    <property type="component" value="Unassembled WGS sequence"/>
</dbReference>
<organism evidence="2 3">
    <name type="scientific">Corallococcus carmarthensis</name>
    <dbReference type="NCBI Taxonomy" id="2316728"/>
    <lineage>
        <taxon>Bacteria</taxon>
        <taxon>Pseudomonadati</taxon>
        <taxon>Myxococcota</taxon>
        <taxon>Myxococcia</taxon>
        <taxon>Myxococcales</taxon>
        <taxon>Cystobacterineae</taxon>
        <taxon>Myxococcaceae</taxon>
        <taxon>Corallococcus</taxon>
    </lineage>
</organism>
<reference evidence="3" key="1">
    <citation type="submission" date="2018-09" db="EMBL/GenBank/DDBJ databases">
        <authorList>
            <person name="Livingstone P.G."/>
            <person name="Whitworth D.E."/>
        </authorList>
    </citation>
    <scope>NUCLEOTIDE SEQUENCE [LARGE SCALE GENOMIC DNA]</scope>
    <source>
        <strain evidence="3">CA043D</strain>
    </source>
</reference>
<dbReference type="AlphaFoldDB" id="A0A3A8JX10"/>
<proteinExistence type="predicted"/>
<dbReference type="PROSITE" id="PS51257">
    <property type="entry name" value="PROKAR_LIPOPROTEIN"/>
    <property type="match status" value="1"/>
</dbReference>
<dbReference type="SUPFAM" id="SSF63825">
    <property type="entry name" value="YWTD domain"/>
    <property type="match status" value="1"/>
</dbReference>
<feature type="chain" id="PRO_5017413838" description="G-patch domain-containing protein" evidence="1">
    <location>
        <begin position="27"/>
        <end position="422"/>
    </location>
</feature>
<evidence type="ECO:0000313" key="2">
    <source>
        <dbReference type="EMBL" id="RKG99428.1"/>
    </source>
</evidence>
<dbReference type="EMBL" id="RAWE01000114">
    <property type="protein sequence ID" value="RKG99428.1"/>
    <property type="molecule type" value="Genomic_DNA"/>
</dbReference>
<gene>
    <name evidence="2" type="ORF">D7X32_26545</name>
</gene>
<evidence type="ECO:0000313" key="3">
    <source>
        <dbReference type="Proteomes" id="UP000268313"/>
    </source>
</evidence>
<keyword evidence="1" id="KW-0732">Signal</keyword>
<name>A0A3A8JX10_9BACT</name>
<accession>A0A3A8JX10</accession>
<dbReference type="OrthoDB" id="5379593at2"/>
<keyword evidence="3" id="KW-1185">Reference proteome</keyword>
<dbReference type="RefSeq" id="WP_120605364.1">
    <property type="nucleotide sequence ID" value="NZ_JABFJX010000075.1"/>
</dbReference>
<sequence length="422" mass="44184">MKPSPFFRTSARLVTALALAFVAACSDNTDPDDNNPDAGSNADAGTDAGTATPLYAFVAQVSTDTTSTSYVILTETLDPATPLSLTAATEINGRALGSGIPKSNAIFVSSSAGATVTRYNVTASNTLEKAGEVSFAGKAVTSIGEYQNQFQFVSATKAYYFDGRNSQVIVWNPTDMTVTSSISLPAMTIEGSTLTFASNPLNVGTKVLMPLGWRAGPAVTKQAGIIVVDTTNDSAVVVKDDRCGYVRDGIVGTDGKVYLATEAYGAAEKRVSGSNPSVPTPCLLKFDPATNTYDATFFKELGTLTNGGATGSLLAGPNGTGYLRVLDETLYPVQADTNARALASGVAWKWWKLDPAAGTNATLVDTLPASTGSSFLYQVNGRTVFTEFTNSGSTTNYRELTDLTGNLVATHQGLSFSFLQVR</sequence>
<feature type="signal peptide" evidence="1">
    <location>
        <begin position="1"/>
        <end position="26"/>
    </location>
</feature>